<name>A0A667ZKG8_9TELE</name>
<protein>
    <recommendedName>
        <fullName evidence="1">Integrase core domain-containing protein</fullName>
    </recommendedName>
</protein>
<evidence type="ECO:0000313" key="3">
    <source>
        <dbReference type="Proteomes" id="UP000472263"/>
    </source>
</evidence>
<dbReference type="Pfam" id="PF24764">
    <property type="entry name" value="rva_4"/>
    <property type="match status" value="1"/>
</dbReference>
<feature type="domain" description="Integrase core" evidence="1">
    <location>
        <begin position="284"/>
        <end position="377"/>
    </location>
</feature>
<proteinExistence type="predicted"/>
<dbReference type="PANTHER" id="PTHR46791:SF4">
    <property type="match status" value="1"/>
</dbReference>
<organism evidence="2 3">
    <name type="scientific">Myripristis murdjan</name>
    <name type="common">pinecone soldierfish</name>
    <dbReference type="NCBI Taxonomy" id="586833"/>
    <lineage>
        <taxon>Eukaryota</taxon>
        <taxon>Metazoa</taxon>
        <taxon>Chordata</taxon>
        <taxon>Craniata</taxon>
        <taxon>Vertebrata</taxon>
        <taxon>Euteleostomi</taxon>
        <taxon>Actinopterygii</taxon>
        <taxon>Neopterygii</taxon>
        <taxon>Teleostei</taxon>
        <taxon>Neoteleostei</taxon>
        <taxon>Acanthomorphata</taxon>
        <taxon>Holocentriformes</taxon>
        <taxon>Holocentridae</taxon>
        <taxon>Myripristis</taxon>
    </lineage>
</organism>
<dbReference type="Ensembl" id="ENSMMDT00005034071.1">
    <property type="protein sequence ID" value="ENSMMDP00005033331.1"/>
    <property type="gene ID" value="ENSMMDG00005015690.1"/>
</dbReference>
<accession>A0A667ZKG8</accession>
<dbReference type="GeneTree" id="ENSGT00940000164996"/>
<reference evidence="2" key="3">
    <citation type="submission" date="2025-09" db="UniProtKB">
        <authorList>
            <consortium name="Ensembl"/>
        </authorList>
    </citation>
    <scope>IDENTIFICATION</scope>
</reference>
<reference evidence="2" key="2">
    <citation type="submission" date="2025-08" db="UniProtKB">
        <authorList>
            <consortium name="Ensembl"/>
        </authorList>
    </citation>
    <scope>IDENTIFICATION</scope>
</reference>
<keyword evidence="3" id="KW-1185">Reference proteome</keyword>
<evidence type="ECO:0000259" key="1">
    <source>
        <dbReference type="Pfam" id="PF24764"/>
    </source>
</evidence>
<dbReference type="InParanoid" id="A0A667ZKG8"/>
<dbReference type="Proteomes" id="UP000472263">
    <property type="component" value="Chromosome 14"/>
</dbReference>
<dbReference type="InterPro" id="IPR058913">
    <property type="entry name" value="Integrase_dom_put"/>
</dbReference>
<reference evidence="2" key="1">
    <citation type="submission" date="2019-06" db="EMBL/GenBank/DDBJ databases">
        <authorList>
            <consortium name="Wellcome Sanger Institute Data Sharing"/>
        </authorList>
    </citation>
    <scope>NUCLEOTIDE SEQUENCE [LARGE SCALE GENOMIC DNA]</scope>
</reference>
<evidence type="ECO:0000313" key="2">
    <source>
        <dbReference type="Ensembl" id="ENSMMDP00005033331.1"/>
    </source>
</evidence>
<dbReference type="AlphaFoldDB" id="A0A667ZKG8"/>
<sequence length="465" mass="52842">MINKPSNAKCVLTSASIVAKLVWHILYDSNVMCIGMEDQKRQNEIYKYIFKLSGELVLDILDLAEYVEVGPADPEHAACKAEEFIEVVGVIYALHDQDIDHRVIANIEEVLHCFTDNHGSTDQDIDHRVIANLEEVLHCFAGTRVQQTRGPGRLAFDIPTAVLEHQVLSGIPACQIAAMFGVSTKTIRRKRDLYSAVNDEELDHIITEPHRRHPNTSYKLMHGHLKARGVFSRLQESLCRVDAEGVYMRRLRLCVLRRRQYSVPGPNSLWHIDGNHKPSGGDFLASTVLQRFNTAEQYGLPSRVRSDKGGENADVAEFMIRNRGANRNLHITGRSVHNQIERMWRDVYEHALDIFYQIFTSLEDQGTLNPDNEVHLTNQSPQQLWRRYREQGPMEDPTEVYEDYGIDWNGPHSLHGGTVSVPKIQLARERLDEEVAILPAPGVSVTDTLRSYIETVQVLSRIIAD</sequence>
<dbReference type="PANTHER" id="PTHR46791">
    <property type="entry name" value="EXPRESSED PROTEIN"/>
    <property type="match status" value="1"/>
</dbReference>